<dbReference type="InterPro" id="IPR012933">
    <property type="entry name" value="HicA_mRNA_interferase"/>
</dbReference>
<evidence type="ECO:0000256" key="6">
    <source>
        <dbReference type="ARBA" id="ARBA00022884"/>
    </source>
</evidence>
<dbReference type="SUPFAM" id="SSF54786">
    <property type="entry name" value="YcfA/nrd intein domain"/>
    <property type="match status" value="1"/>
</dbReference>
<dbReference type="GO" id="GO:0016787">
    <property type="term" value="F:hydrolase activity"/>
    <property type="evidence" value="ECO:0007669"/>
    <property type="project" value="UniProtKB-KW"/>
</dbReference>
<dbReference type="STRING" id="87541.AWM71_06295"/>
<dbReference type="AlphaFoldDB" id="A0A133XRT8"/>
<organism evidence="8 9">
    <name type="scientific">Aerococcus christensenii</name>
    <dbReference type="NCBI Taxonomy" id="87541"/>
    <lineage>
        <taxon>Bacteria</taxon>
        <taxon>Bacillati</taxon>
        <taxon>Bacillota</taxon>
        <taxon>Bacilli</taxon>
        <taxon>Lactobacillales</taxon>
        <taxon>Aerococcaceae</taxon>
        <taxon>Aerococcus</taxon>
    </lineage>
</organism>
<dbReference type="Gene3D" id="3.30.920.30">
    <property type="entry name" value="Hypothetical protein"/>
    <property type="match status" value="1"/>
</dbReference>
<reference evidence="8 9" key="1">
    <citation type="submission" date="2016-01" db="EMBL/GenBank/DDBJ databases">
        <authorList>
            <person name="Oliw E.H."/>
        </authorList>
    </citation>
    <scope>NUCLEOTIDE SEQUENCE [LARGE SCALE GENOMIC DNA]</scope>
    <source>
        <strain evidence="8 9">KA00635</strain>
    </source>
</reference>
<evidence type="ECO:0000313" key="9">
    <source>
        <dbReference type="Proteomes" id="UP000070422"/>
    </source>
</evidence>
<dbReference type="InterPro" id="IPR038570">
    <property type="entry name" value="HicA_sf"/>
</dbReference>
<evidence type="ECO:0000256" key="5">
    <source>
        <dbReference type="ARBA" id="ARBA00022801"/>
    </source>
</evidence>
<keyword evidence="5" id="KW-0378">Hydrolase</keyword>
<accession>A0A133XRT8</accession>
<dbReference type="OrthoDB" id="9788517at2"/>
<dbReference type="Pfam" id="PF07927">
    <property type="entry name" value="HicA_toxin"/>
    <property type="match status" value="1"/>
</dbReference>
<evidence type="ECO:0000256" key="3">
    <source>
        <dbReference type="ARBA" id="ARBA00022722"/>
    </source>
</evidence>
<keyword evidence="4" id="KW-0255">Endonuclease</keyword>
<name>A0A133XRT8_9LACT</name>
<evidence type="ECO:0000256" key="1">
    <source>
        <dbReference type="ARBA" id="ARBA00006620"/>
    </source>
</evidence>
<sequence length="62" mass="7275">MPITPKKLVKMLQQNGFKELRQRGSHKVMYNENTNRTTVVPMHNKDIDDSFYKDILKQAGLK</sequence>
<comment type="caution">
    <text evidence="8">The sequence shown here is derived from an EMBL/GenBank/DDBJ whole genome shotgun (WGS) entry which is preliminary data.</text>
</comment>
<dbReference type="RefSeq" id="WP_060937312.1">
    <property type="nucleotide sequence ID" value="NZ_JASOZP010000009.1"/>
</dbReference>
<keyword evidence="2" id="KW-1277">Toxin-antitoxin system</keyword>
<keyword evidence="6" id="KW-0694">RNA-binding</keyword>
<evidence type="ECO:0000256" key="2">
    <source>
        <dbReference type="ARBA" id="ARBA00022649"/>
    </source>
</evidence>
<evidence type="ECO:0000256" key="4">
    <source>
        <dbReference type="ARBA" id="ARBA00022759"/>
    </source>
</evidence>
<gene>
    <name evidence="8" type="ORF">HMPREF3187_01648</name>
</gene>
<dbReference type="Proteomes" id="UP000070422">
    <property type="component" value="Unassembled WGS sequence"/>
</dbReference>
<keyword evidence="7" id="KW-0346">Stress response</keyword>
<dbReference type="EMBL" id="LSCQ01000092">
    <property type="protein sequence ID" value="KXB33638.1"/>
    <property type="molecule type" value="Genomic_DNA"/>
</dbReference>
<dbReference type="GO" id="GO:0003729">
    <property type="term" value="F:mRNA binding"/>
    <property type="evidence" value="ECO:0007669"/>
    <property type="project" value="InterPro"/>
</dbReference>
<evidence type="ECO:0000313" key="8">
    <source>
        <dbReference type="EMBL" id="KXB33638.1"/>
    </source>
</evidence>
<comment type="similarity">
    <text evidence="1">Belongs to the HicA mRNA interferase family.</text>
</comment>
<dbReference type="PATRIC" id="fig|87541.4.peg.1635"/>
<dbReference type="GO" id="GO:0004519">
    <property type="term" value="F:endonuclease activity"/>
    <property type="evidence" value="ECO:0007669"/>
    <property type="project" value="UniProtKB-KW"/>
</dbReference>
<proteinExistence type="inferred from homology"/>
<protein>
    <submittedName>
        <fullName evidence="8">Toxin-antitoxin system, toxin component, HicA family</fullName>
    </submittedName>
</protein>
<keyword evidence="3" id="KW-0540">Nuclease</keyword>
<evidence type="ECO:0000256" key="7">
    <source>
        <dbReference type="ARBA" id="ARBA00023016"/>
    </source>
</evidence>